<feature type="transmembrane region" description="Helical" evidence="8">
    <location>
        <begin position="102"/>
        <end position="123"/>
    </location>
</feature>
<dbReference type="SUPFAM" id="SSF51206">
    <property type="entry name" value="cAMP-binding domain-like"/>
    <property type="match status" value="1"/>
</dbReference>
<gene>
    <name evidence="11" type="ORF">OSTQU699_LOCUS5200</name>
</gene>
<keyword evidence="5 6" id="KW-0472">Membrane</keyword>
<keyword evidence="12" id="KW-1185">Reference proteome</keyword>
<evidence type="ECO:0000256" key="5">
    <source>
        <dbReference type="ARBA" id="ARBA00023136"/>
    </source>
</evidence>
<evidence type="ECO:0000256" key="3">
    <source>
        <dbReference type="ARBA" id="ARBA00022737"/>
    </source>
</evidence>
<dbReference type="Pfam" id="PF25562">
    <property type="entry name" value="CNBH_CNNM2_C"/>
    <property type="match status" value="1"/>
</dbReference>
<evidence type="ECO:0000256" key="2">
    <source>
        <dbReference type="ARBA" id="ARBA00022692"/>
    </source>
</evidence>
<comment type="caution">
    <text evidence="11">The sequence shown here is derived from an EMBL/GenBank/DDBJ whole genome shotgun (WGS) entry which is preliminary data.</text>
</comment>
<keyword evidence="2 6" id="KW-0812">Transmembrane</keyword>
<evidence type="ECO:0008006" key="13">
    <source>
        <dbReference type="Google" id="ProtNLM"/>
    </source>
</evidence>
<protein>
    <recommendedName>
        <fullName evidence="13">CNNM transmembrane domain-containing protein</fullName>
    </recommendedName>
</protein>
<evidence type="ECO:0000313" key="11">
    <source>
        <dbReference type="EMBL" id="CAD7699841.1"/>
    </source>
</evidence>
<dbReference type="PANTHER" id="PTHR12064">
    <property type="entry name" value="METAL TRANSPORTER CNNM"/>
    <property type="match status" value="1"/>
</dbReference>
<dbReference type="Pfam" id="PF01595">
    <property type="entry name" value="CNNM"/>
    <property type="match status" value="1"/>
</dbReference>
<comment type="subcellular location">
    <subcellularLocation>
        <location evidence="1">Membrane</location>
        <topology evidence="1">Multi-pass membrane protein</topology>
    </subcellularLocation>
</comment>
<organism evidence="11 12">
    <name type="scientific">Ostreobium quekettii</name>
    <dbReference type="NCBI Taxonomy" id="121088"/>
    <lineage>
        <taxon>Eukaryota</taxon>
        <taxon>Viridiplantae</taxon>
        <taxon>Chlorophyta</taxon>
        <taxon>core chlorophytes</taxon>
        <taxon>Ulvophyceae</taxon>
        <taxon>TCBD clade</taxon>
        <taxon>Bryopsidales</taxon>
        <taxon>Ostreobineae</taxon>
        <taxon>Ostreobiaceae</taxon>
        <taxon>Ostreobium</taxon>
    </lineage>
</organism>
<accession>A0A8S1IXI8</accession>
<evidence type="ECO:0000259" key="10">
    <source>
        <dbReference type="PROSITE" id="PS51846"/>
    </source>
</evidence>
<evidence type="ECO:0000259" key="9">
    <source>
        <dbReference type="PROSITE" id="PS50042"/>
    </source>
</evidence>
<dbReference type="InterPro" id="IPR045095">
    <property type="entry name" value="ACDP"/>
</dbReference>
<dbReference type="PROSITE" id="PS50042">
    <property type="entry name" value="CNMP_BINDING_3"/>
    <property type="match status" value="1"/>
</dbReference>
<evidence type="ECO:0000256" key="6">
    <source>
        <dbReference type="PROSITE-ProRule" id="PRU01193"/>
    </source>
</evidence>
<evidence type="ECO:0000256" key="8">
    <source>
        <dbReference type="SAM" id="Phobius"/>
    </source>
</evidence>
<dbReference type="InterPro" id="IPR044751">
    <property type="entry name" value="Ion_transp-like_CBS"/>
</dbReference>
<feature type="domain" description="Cyclic nucleotide-binding" evidence="9">
    <location>
        <begin position="498"/>
        <end position="579"/>
    </location>
</feature>
<dbReference type="GO" id="GO:0010960">
    <property type="term" value="P:magnesium ion homeostasis"/>
    <property type="evidence" value="ECO:0007669"/>
    <property type="project" value="InterPro"/>
</dbReference>
<evidence type="ECO:0000256" key="4">
    <source>
        <dbReference type="ARBA" id="ARBA00022989"/>
    </source>
</evidence>
<evidence type="ECO:0000313" key="12">
    <source>
        <dbReference type="Proteomes" id="UP000708148"/>
    </source>
</evidence>
<dbReference type="InterPro" id="IPR000595">
    <property type="entry name" value="cNMP-bd_dom"/>
</dbReference>
<feature type="transmembrane region" description="Helical" evidence="8">
    <location>
        <begin position="47"/>
        <end position="69"/>
    </location>
</feature>
<dbReference type="PROSITE" id="PS51846">
    <property type="entry name" value="CNNM"/>
    <property type="match status" value="1"/>
</dbReference>
<evidence type="ECO:0000256" key="7">
    <source>
        <dbReference type="SAM" id="MobiDB-lite"/>
    </source>
</evidence>
<feature type="compositionally biased region" description="Basic and acidic residues" evidence="7">
    <location>
        <begin position="589"/>
        <end position="602"/>
    </location>
</feature>
<dbReference type="PANTHER" id="PTHR12064:SF94">
    <property type="entry name" value="UNEXTENDED PROTEIN"/>
    <property type="match status" value="1"/>
</dbReference>
<dbReference type="CDD" id="cd04590">
    <property type="entry name" value="CBS_pair_CorC_HlyC_assoc"/>
    <property type="match status" value="1"/>
</dbReference>
<dbReference type="GO" id="GO:0016020">
    <property type="term" value="C:membrane"/>
    <property type="evidence" value="ECO:0007669"/>
    <property type="project" value="UniProtKB-SubCell"/>
</dbReference>
<dbReference type="OrthoDB" id="5353557at2759"/>
<dbReference type="Gene3D" id="3.10.580.10">
    <property type="entry name" value="CBS-domain"/>
    <property type="match status" value="1"/>
</dbReference>
<dbReference type="SUPFAM" id="SSF54631">
    <property type="entry name" value="CBS-domain pair"/>
    <property type="match status" value="1"/>
</dbReference>
<dbReference type="InterPro" id="IPR002550">
    <property type="entry name" value="CNNM"/>
</dbReference>
<feature type="domain" description="CNNM transmembrane" evidence="10">
    <location>
        <begin position="40"/>
        <end position="218"/>
    </location>
</feature>
<reference evidence="11" key="1">
    <citation type="submission" date="2020-12" db="EMBL/GenBank/DDBJ databases">
        <authorList>
            <person name="Iha C."/>
        </authorList>
    </citation>
    <scope>NUCLEOTIDE SEQUENCE</scope>
</reference>
<feature type="transmembrane region" description="Helical" evidence="8">
    <location>
        <begin position="159"/>
        <end position="179"/>
    </location>
</feature>
<feature type="region of interest" description="Disordered" evidence="7">
    <location>
        <begin position="582"/>
        <end position="630"/>
    </location>
</feature>
<sequence>MPVEEGCLASCCGGADVVACAEGCFRAGGWAEADGGALTAGLSGGPALGLGAALLVCSGMFSGLTLGLLSLDMVGLRILEQAGQAEEQKYAKAIIPVRQHGNLLLCTMLLGNVIVNSALSILLSDLTSGLVGLIVSTIVILIFGEIVPQAVCSRHGLMIGAYCIWPVRFFMVLFLPVTWPMSKVLDWMLGRYVGTIYSKDEIKRLIDIHAEDPEAQRECGLTTEDHKMLIGALELQGKTVRNVMTPLDQIYMLDKNTKLNFEKLSEIYKTGFSRIPVYLGNCQTIVGILFVKDLVLVDPDDEIELGKIMSLRGHTVGHIYEDLTLDKILKIFISSSSHQVIVHRRPPATYGKELTSGGLAALAEGAEGTEVTGLITLEDVIEEVLQDEIIDETDNLEMAGTGGIGEQGRKGSSATSEFLQFFDHKLHGEKLSQQEVKAITSFLISNEEEFAEFAGHEETLAALIRGSKLLEVNEQVDCHTPMGGDVPKSRLLGGSPVDGQMIYEDGKSAREFTLVLQGKVLIRTGMEEFTLEIGPWSTLGNKALANTALEQYVPDFDAQAVAPCRLLCIHWSGYQSALGAARRGGSSSAKEDSPFVHAKSEPGGRPTNGRIQPGACARGPSKPVTPEPECSEERTAFAIEMGHPAIGRLPQHPPGANGFRKKGPHERRLSRGQEVGGPPDPFADVQELAEGPVNGKGYGWGGGFSKHGGQYFPLPCRTGIGRNGDS</sequence>
<feature type="transmembrane region" description="Helical" evidence="8">
    <location>
        <begin position="129"/>
        <end position="147"/>
    </location>
</feature>
<name>A0A8S1IXI8_9CHLO</name>
<dbReference type="Proteomes" id="UP000708148">
    <property type="component" value="Unassembled WGS sequence"/>
</dbReference>
<proteinExistence type="predicted"/>
<dbReference type="EMBL" id="CAJHUC010001121">
    <property type="protein sequence ID" value="CAD7699841.1"/>
    <property type="molecule type" value="Genomic_DNA"/>
</dbReference>
<evidence type="ECO:0000256" key="1">
    <source>
        <dbReference type="ARBA" id="ARBA00004141"/>
    </source>
</evidence>
<dbReference type="AlphaFoldDB" id="A0A8S1IXI8"/>
<dbReference type="InterPro" id="IPR046342">
    <property type="entry name" value="CBS_dom_sf"/>
</dbReference>
<dbReference type="InterPro" id="IPR018490">
    <property type="entry name" value="cNMP-bd_dom_sf"/>
</dbReference>
<feature type="region of interest" description="Disordered" evidence="7">
    <location>
        <begin position="645"/>
        <end position="690"/>
    </location>
</feature>
<keyword evidence="3" id="KW-0677">Repeat</keyword>
<dbReference type="FunFam" id="3.10.580.10:FF:000006">
    <property type="entry name" value="DUF21 and CBS domain protein"/>
    <property type="match status" value="1"/>
</dbReference>
<keyword evidence="4 6" id="KW-1133">Transmembrane helix</keyword>